<dbReference type="Gene3D" id="2.30.29.30">
    <property type="entry name" value="Pleckstrin-homology domain (PH domain)/Phosphotyrosine-binding domain (PTB)"/>
    <property type="match status" value="1"/>
</dbReference>
<accession>A0A2B7WR50</accession>
<dbReference type="PANTHER" id="PTHR12847:SF9">
    <property type="entry name" value="NECAP-LIKE PROTEIN CG9132"/>
    <property type="match status" value="1"/>
</dbReference>
<dbReference type="GO" id="GO:0030125">
    <property type="term" value="C:clathrin vesicle coat"/>
    <property type="evidence" value="ECO:0007669"/>
    <property type="project" value="TreeGrafter"/>
</dbReference>
<feature type="compositionally biased region" description="Low complexity" evidence="1">
    <location>
        <begin position="175"/>
        <end position="195"/>
    </location>
</feature>
<proteinExistence type="predicted"/>
<dbReference type="GO" id="GO:0006897">
    <property type="term" value="P:endocytosis"/>
    <property type="evidence" value="ECO:0007669"/>
    <property type="project" value="InterPro"/>
</dbReference>
<dbReference type="InterPro" id="IPR011993">
    <property type="entry name" value="PH-like_dom_sf"/>
</dbReference>
<dbReference type="CDD" id="cd13228">
    <property type="entry name" value="PHear_NECAP"/>
    <property type="match status" value="1"/>
</dbReference>
<feature type="region of interest" description="Disordered" evidence="1">
    <location>
        <begin position="175"/>
        <end position="323"/>
    </location>
</feature>
<feature type="domain" description="NECAP PHear" evidence="2">
    <location>
        <begin position="18"/>
        <end position="229"/>
    </location>
</feature>
<dbReference type="PANTHER" id="PTHR12847">
    <property type="entry name" value="ATP-BINDING CASSETTE ABC TRANSPORTER-RELATED"/>
    <property type="match status" value="1"/>
</dbReference>
<evidence type="ECO:0000313" key="3">
    <source>
        <dbReference type="EMBL" id="PGH01854.1"/>
    </source>
</evidence>
<sequence length="323" mass="34602">MSGPIDPATGKQLPVDAIQRVLFVCNPVHVYAIPPLTSMKGYTAADWTVPDPKNNNQSRQIFTVRLRILETAIPPPPQTQTQFRPGIMADSQEKVKTDILLEDPSTGNLFAAAPYTDAGAVEHAIDSSRFFAIRVVGDGRKAVLGIGFEDRSEAFDFGVTLQEARKVLGFAQGGEEAAPPVAGRGARGSPAVRGRMGLAAQQKQTPEKLLPSPKDYSLKPGETISINIGGKKPASPKPDQIQSPATTAKDEQTALFSIPPPPPPASRFEDDSSTGFPMIAPPPSSGRGDRRRRPQSMLNTEEKKVVQGFSDDDDGGGEFGDFQ</sequence>
<dbReference type="SUPFAM" id="SSF50729">
    <property type="entry name" value="PH domain-like"/>
    <property type="match status" value="1"/>
</dbReference>
<dbReference type="InterPro" id="IPR012466">
    <property type="entry name" value="NECAP_PHear"/>
</dbReference>
<dbReference type="AlphaFoldDB" id="A0A2B7WR50"/>
<reference evidence="3 4" key="1">
    <citation type="submission" date="2017-10" db="EMBL/GenBank/DDBJ databases">
        <title>Comparative genomics in systemic dimorphic fungi from Ajellomycetaceae.</title>
        <authorList>
            <person name="Munoz J.F."/>
            <person name="Mcewen J.G."/>
            <person name="Clay O.K."/>
            <person name="Cuomo C.A."/>
        </authorList>
    </citation>
    <scope>NUCLEOTIDE SEQUENCE [LARGE SCALE GENOMIC DNA]</scope>
    <source>
        <strain evidence="3 4">UAMH5409</strain>
    </source>
</reference>
<dbReference type="STRING" id="1447875.A0A2B7WR50"/>
<protein>
    <recommendedName>
        <fullName evidence="2">NECAP PHear domain-containing protein</fullName>
    </recommendedName>
</protein>
<organism evidence="3 4">
    <name type="scientific">Helicocarpus griseus UAMH5409</name>
    <dbReference type="NCBI Taxonomy" id="1447875"/>
    <lineage>
        <taxon>Eukaryota</taxon>
        <taxon>Fungi</taxon>
        <taxon>Dikarya</taxon>
        <taxon>Ascomycota</taxon>
        <taxon>Pezizomycotina</taxon>
        <taxon>Eurotiomycetes</taxon>
        <taxon>Eurotiomycetidae</taxon>
        <taxon>Onygenales</taxon>
        <taxon>Ajellomycetaceae</taxon>
        <taxon>Helicocarpus</taxon>
    </lineage>
</organism>
<dbReference type="FunFam" id="2.30.29.30:FF:000465">
    <property type="entry name" value="Adaptin ear-binding coat-associated protein 2"/>
    <property type="match status" value="1"/>
</dbReference>
<dbReference type="OrthoDB" id="10265489at2759"/>
<evidence type="ECO:0000259" key="2">
    <source>
        <dbReference type="Pfam" id="PF07933"/>
    </source>
</evidence>
<name>A0A2B7WR50_9EURO</name>
<gene>
    <name evidence="3" type="ORF">AJ79_07790</name>
</gene>
<dbReference type="Pfam" id="PF07933">
    <property type="entry name" value="DUF1681"/>
    <property type="match status" value="1"/>
</dbReference>
<evidence type="ECO:0000313" key="4">
    <source>
        <dbReference type="Proteomes" id="UP000223968"/>
    </source>
</evidence>
<dbReference type="Proteomes" id="UP000223968">
    <property type="component" value="Unassembled WGS sequence"/>
</dbReference>
<evidence type="ECO:0000256" key="1">
    <source>
        <dbReference type="SAM" id="MobiDB-lite"/>
    </source>
</evidence>
<dbReference type="EMBL" id="PDNB01000166">
    <property type="protein sequence ID" value="PGH01854.1"/>
    <property type="molecule type" value="Genomic_DNA"/>
</dbReference>
<comment type="caution">
    <text evidence="3">The sequence shown here is derived from an EMBL/GenBank/DDBJ whole genome shotgun (WGS) entry which is preliminary data.</text>
</comment>
<keyword evidence="4" id="KW-1185">Reference proteome</keyword>